<dbReference type="EMBL" id="JBHSXQ010000006">
    <property type="protein sequence ID" value="MFC6906986.1"/>
    <property type="molecule type" value="Genomic_DNA"/>
</dbReference>
<organism evidence="2 3">
    <name type="scientific">Halalkalicoccus tibetensis</name>
    <dbReference type="NCBI Taxonomy" id="175632"/>
    <lineage>
        <taxon>Archaea</taxon>
        <taxon>Methanobacteriati</taxon>
        <taxon>Methanobacteriota</taxon>
        <taxon>Stenosarchaea group</taxon>
        <taxon>Halobacteria</taxon>
        <taxon>Halobacteriales</taxon>
        <taxon>Halococcaceae</taxon>
        <taxon>Halalkalicoccus</taxon>
    </lineage>
</organism>
<proteinExistence type="predicted"/>
<sequence length="208" mass="21631">MKNKLLDVLQSSNSDQTEQNIHQQSEEKNAIDAHADALLQRVNDAGSCGGCLETAKAAGEERNNPSSRRQLLASSGTAIAALIAAGSFPGAASSSSDDLPDEYTIVPDNEGEGSFVKNEENDELVGYVEEEEGDVSAQRPTVDGYYCTGSIDLDCAEDVAENAGLTCSACAIAPTLASCVPCVGYAAINGSLGRGRCCSGGEWERLSS</sequence>
<comment type="caution">
    <text evidence="2">The sequence shown here is derived from an EMBL/GenBank/DDBJ whole genome shotgun (WGS) entry which is preliminary data.</text>
</comment>
<evidence type="ECO:0000313" key="3">
    <source>
        <dbReference type="Proteomes" id="UP001596312"/>
    </source>
</evidence>
<feature type="region of interest" description="Disordered" evidence="1">
    <location>
        <begin position="1"/>
        <end position="28"/>
    </location>
</feature>
<evidence type="ECO:0000256" key="1">
    <source>
        <dbReference type="SAM" id="MobiDB-lite"/>
    </source>
</evidence>
<reference evidence="2 3" key="1">
    <citation type="journal article" date="2019" name="Int. J. Syst. Evol. Microbiol.">
        <title>The Global Catalogue of Microorganisms (GCM) 10K type strain sequencing project: providing services to taxonomists for standard genome sequencing and annotation.</title>
        <authorList>
            <consortium name="The Broad Institute Genomics Platform"/>
            <consortium name="The Broad Institute Genome Sequencing Center for Infectious Disease"/>
            <person name="Wu L."/>
            <person name="Ma J."/>
        </authorList>
    </citation>
    <scope>NUCLEOTIDE SEQUENCE [LARGE SCALE GENOMIC DNA]</scope>
    <source>
        <strain evidence="2 3">CGMCC 1.3240</strain>
    </source>
</reference>
<evidence type="ECO:0000313" key="2">
    <source>
        <dbReference type="EMBL" id="MFC6906986.1"/>
    </source>
</evidence>
<name>A0ABD5V8D1_9EURY</name>
<accession>A0ABD5V8D1</accession>
<feature type="compositionally biased region" description="Polar residues" evidence="1">
    <location>
        <begin position="9"/>
        <end position="23"/>
    </location>
</feature>
<keyword evidence="3" id="KW-1185">Reference proteome</keyword>
<evidence type="ECO:0008006" key="4">
    <source>
        <dbReference type="Google" id="ProtNLM"/>
    </source>
</evidence>
<dbReference type="AlphaFoldDB" id="A0ABD5V8D1"/>
<dbReference type="Proteomes" id="UP001596312">
    <property type="component" value="Unassembled WGS sequence"/>
</dbReference>
<protein>
    <recommendedName>
        <fullName evidence="4">Twin-arginine translocation signal domain-containing protein</fullName>
    </recommendedName>
</protein>
<gene>
    <name evidence="2" type="ORF">ACFQGH_17485</name>
</gene>
<dbReference type="RefSeq" id="WP_340605565.1">
    <property type="nucleotide sequence ID" value="NZ_JBBMXV010000006.1"/>
</dbReference>